<dbReference type="Proteomes" id="UP000179807">
    <property type="component" value="Unassembled WGS sequence"/>
</dbReference>
<protein>
    <submittedName>
        <fullName evidence="1">Uncharacterized protein</fullName>
    </submittedName>
</protein>
<dbReference type="EMBL" id="MLAK01001268">
    <property type="protein sequence ID" value="OHS95057.1"/>
    <property type="molecule type" value="Genomic_DNA"/>
</dbReference>
<comment type="caution">
    <text evidence="1">The sequence shown here is derived from an EMBL/GenBank/DDBJ whole genome shotgun (WGS) entry which is preliminary data.</text>
</comment>
<dbReference type="GeneID" id="94846940"/>
<keyword evidence="2" id="KW-1185">Reference proteome</keyword>
<dbReference type="VEuPathDB" id="TrichDB:TRFO_38747"/>
<dbReference type="RefSeq" id="XP_068348194.1">
    <property type="nucleotide sequence ID" value="XM_068512236.1"/>
</dbReference>
<dbReference type="AlphaFoldDB" id="A0A1J4J8N9"/>
<reference evidence="1" key="1">
    <citation type="submission" date="2016-10" db="EMBL/GenBank/DDBJ databases">
        <authorList>
            <person name="Benchimol M."/>
            <person name="Almeida L.G."/>
            <person name="Vasconcelos A.T."/>
            <person name="Perreira-Neves A."/>
            <person name="Rosa I.A."/>
            <person name="Tasca T."/>
            <person name="Bogo M.R."/>
            <person name="de Souza W."/>
        </authorList>
    </citation>
    <scope>NUCLEOTIDE SEQUENCE [LARGE SCALE GENOMIC DNA]</scope>
    <source>
        <strain evidence="1">K</strain>
    </source>
</reference>
<evidence type="ECO:0000313" key="1">
    <source>
        <dbReference type="EMBL" id="OHS95057.1"/>
    </source>
</evidence>
<organism evidence="1 2">
    <name type="scientific">Tritrichomonas foetus</name>
    <dbReference type="NCBI Taxonomy" id="1144522"/>
    <lineage>
        <taxon>Eukaryota</taxon>
        <taxon>Metamonada</taxon>
        <taxon>Parabasalia</taxon>
        <taxon>Tritrichomonadida</taxon>
        <taxon>Tritrichomonadidae</taxon>
        <taxon>Tritrichomonas</taxon>
    </lineage>
</organism>
<evidence type="ECO:0000313" key="2">
    <source>
        <dbReference type="Proteomes" id="UP000179807"/>
    </source>
</evidence>
<accession>A0A1J4J8N9</accession>
<proteinExistence type="predicted"/>
<sequence length="213" mass="24605">MKSRRLLSKWKSIQIINPDGGTIEKEFPLDPNGKLLDKFKKSSPRDLNNEIQKLSHTSPLMQCIIEFRRQQLLLQQQQEQPKTNPTKYQQKIINCTEKVRNVKKLKTNRIARLLDISTISNLSGQYNPLTEQSTSSELFQSDQNLIADNTPPFDASAFDDLTLDDFQVNNTVEFFDSTPIYWNDASDGFLPLLSEEYEDRIEGQPTEFDLVVF</sequence>
<name>A0A1J4J8N9_9EUKA</name>
<gene>
    <name evidence="1" type="ORF">TRFO_38747</name>
</gene>